<evidence type="ECO:0000313" key="2">
    <source>
        <dbReference type="EMBL" id="MBB4839743.1"/>
    </source>
</evidence>
<sequence>MHQDSLPSACACTLLRKASRVIGRVYDEALASHGMSIGQFAILRHISRGEPLALSRLAEQLEMDRSSLYRALTPLEKRGWVRTAAGEGRSKCASLTSEGRAAMHAAEPDWSAIQHRVEDEAGAALWKVLRAGLESFTQSVERAGGRA</sequence>
<gene>
    <name evidence="2" type="ORF">HNP52_002812</name>
</gene>
<dbReference type="EMBL" id="JACHLN010000002">
    <property type="protein sequence ID" value="MBB4839743.1"/>
    <property type="molecule type" value="Genomic_DNA"/>
</dbReference>
<dbReference type="SUPFAM" id="SSF46785">
    <property type="entry name" value="Winged helix' DNA-binding domain"/>
    <property type="match status" value="1"/>
</dbReference>
<dbReference type="PROSITE" id="PS50995">
    <property type="entry name" value="HTH_MARR_2"/>
    <property type="match status" value="1"/>
</dbReference>
<dbReference type="InterPro" id="IPR000835">
    <property type="entry name" value="HTH_MarR-typ"/>
</dbReference>
<keyword evidence="2" id="KW-0238">DNA-binding</keyword>
<dbReference type="Proteomes" id="UP000575241">
    <property type="component" value="Unassembled WGS sequence"/>
</dbReference>
<organism evidence="2 3">
    <name type="scientific">Sphingomonas kyeonggiensis</name>
    <dbReference type="NCBI Taxonomy" id="1268553"/>
    <lineage>
        <taxon>Bacteria</taxon>
        <taxon>Pseudomonadati</taxon>
        <taxon>Pseudomonadota</taxon>
        <taxon>Alphaproteobacteria</taxon>
        <taxon>Sphingomonadales</taxon>
        <taxon>Sphingomonadaceae</taxon>
        <taxon>Sphingomonas</taxon>
    </lineage>
</organism>
<keyword evidence="3" id="KW-1185">Reference proteome</keyword>
<proteinExistence type="predicted"/>
<accession>A0A7W7K358</accession>
<dbReference type="SMART" id="SM00347">
    <property type="entry name" value="HTH_MARR"/>
    <property type="match status" value="1"/>
</dbReference>
<name>A0A7W7K358_9SPHN</name>
<dbReference type="Pfam" id="PF01047">
    <property type="entry name" value="MarR"/>
    <property type="match status" value="1"/>
</dbReference>
<dbReference type="Gene3D" id="1.10.10.10">
    <property type="entry name" value="Winged helix-like DNA-binding domain superfamily/Winged helix DNA-binding domain"/>
    <property type="match status" value="1"/>
</dbReference>
<reference evidence="2 3" key="1">
    <citation type="submission" date="2020-08" db="EMBL/GenBank/DDBJ databases">
        <title>Functional genomics of gut bacteria from endangered species of beetles.</title>
        <authorList>
            <person name="Carlos-Shanley C."/>
        </authorList>
    </citation>
    <scope>NUCLEOTIDE SEQUENCE [LARGE SCALE GENOMIC DNA]</scope>
    <source>
        <strain evidence="2 3">S00224</strain>
    </source>
</reference>
<dbReference type="RefSeq" id="WP_184168093.1">
    <property type="nucleotide sequence ID" value="NZ_JACHLN010000002.1"/>
</dbReference>
<dbReference type="PANTHER" id="PTHR33164:SF105">
    <property type="entry name" value="TRANSCRIPTIONAL REPRESSOR PROTEIN-RELATED"/>
    <property type="match status" value="1"/>
</dbReference>
<comment type="caution">
    <text evidence="2">The sequence shown here is derived from an EMBL/GenBank/DDBJ whole genome shotgun (WGS) entry which is preliminary data.</text>
</comment>
<evidence type="ECO:0000313" key="3">
    <source>
        <dbReference type="Proteomes" id="UP000575241"/>
    </source>
</evidence>
<protein>
    <submittedName>
        <fullName evidence="2">DNA-binding MarR family transcriptional regulator</fullName>
    </submittedName>
</protein>
<dbReference type="GO" id="GO:0006950">
    <property type="term" value="P:response to stress"/>
    <property type="evidence" value="ECO:0007669"/>
    <property type="project" value="TreeGrafter"/>
</dbReference>
<dbReference type="InterPro" id="IPR036390">
    <property type="entry name" value="WH_DNA-bd_sf"/>
</dbReference>
<dbReference type="GO" id="GO:0003700">
    <property type="term" value="F:DNA-binding transcription factor activity"/>
    <property type="evidence" value="ECO:0007669"/>
    <property type="project" value="InterPro"/>
</dbReference>
<dbReference type="PANTHER" id="PTHR33164">
    <property type="entry name" value="TRANSCRIPTIONAL REGULATOR, MARR FAMILY"/>
    <property type="match status" value="1"/>
</dbReference>
<evidence type="ECO:0000259" key="1">
    <source>
        <dbReference type="PROSITE" id="PS50995"/>
    </source>
</evidence>
<dbReference type="AlphaFoldDB" id="A0A7W7K358"/>
<dbReference type="GO" id="GO:0003677">
    <property type="term" value="F:DNA binding"/>
    <property type="evidence" value="ECO:0007669"/>
    <property type="project" value="UniProtKB-KW"/>
</dbReference>
<dbReference type="InterPro" id="IPR039422">
    <property type="entry name" value="MarR/SlyA-like"/>
</dbReference>
<dbReference type="InterPro" id="IPR036388">
    <property type="entry name" value="WH-like_DNA-bd_sf"/>
</dbReference>
<feature type="domain" description="HTH marR-type" evidence="1">
    <location>
        <begin position="8"/>
        <end position="145"/>
    </location>
</feature>